<evidence type="ECO:0000313" key="4">
    <source>
        <dbReference type="Proteomes" id="UP000298438"/>
    </source>
</evidence>
<comment type="caution">
    <text evidence="3">The sequence shown here is derived from an EMBL/GenBank/DDBJ whole genome shotgun (WGS) entry which is preliminary data.</text>
</comment>
<evidence type="ECO:0000313" key="3">
    <source>
        <dbReference type="EMBL" id="TFW16401.1"/>
    </source>
</evidence>
<proteinExistence type="predicted"/>
<keyword evidence="2" id="KW-0732">Signal</keyword>
<feature type="region of interest" description="Disordered" evidence="1">
    <location>
        <begin position="28"/>
        <end position="65"/>
    </location>
</feature>
<dbReference type="EMBL" id="SPVF01000212">
    <property type="protein sequence ID" value="TFW16401.1"/>
    <property type="molecule type" value="Genomic_DNA"/>
</dbReference>
<protein>
    <submittedName>
        <fullName evidence="3">Uncharacterized protein</fullName>
    </submittedName>
</protein>
<feature type="signal peptide" evidence="2">
    <location>
        <begin position="1"/>
        <end position="22"/>
    </location>
</feature>
<keyword evidence="4" id="KW-1185">Reference proteome</keyword>
<evidence type="ECO:0000256" key="1">
    <source>
        <dbReference type="SAM" id="MobiDB-lite"/>
    </source>
</evidence>
<dbReference type="Proteomes" id="UP000298438">
    <property type="component" value="Unassembled WGS sequence"/>
</dbReference>
<name>A0A4Y9S9I0_9BURK</name>
<dbReference type="OrthoDB" id="8774268at2"/>
<evidence type="ECO:0000256" key="2">
    <source>
        <dbReference type="SAM" id="SignalP"/>
    </source>
</evidence>
<reference evidence="3 4" key="1">
    <citation type="submission" date="2019-03" db="EMBL/GenBank/DDBJ databases">
        <title>Draft Genome Sequence of Massilia arenosa sp. nov., a Novel Massilia Species Isolated from a Sandy-loam Maize Soil.</title>
        <authorList>
            <person name="Raths R."/>
            <person name="Peta V."/>
            <person name="Bucking H."/>
        </authorList>
    </citation>
    <scope>NUCLEOTIDE SEQUENCE [LARGE SCALE GENOMIC DNA]</scope>
    <source>
        <strain evidence="3 4">MC02</strain>
    </source>
</reference>
<feature type="compositionally biased region" description="Low complexity" evidence="1">
    <location>
        <begin position="28"/>
        <end position="54"/>
    </location>
</feature>
<sequence length="188" mass="19373">MNARALLALAVAAATVANAAHAADVAGAPTGAGASTSDSARGSARLAAASSSTRQLKPLSDAEMSDVRGGDSINFALHLELNQHPADPATHDSRIAIGQVVDGRTTWVVMRNPSGVVDMVGLSIGSHTAPDGTNYVAVGMPAQVKFDNFGFESLSVQQDPSAPVTDHMGSFRLNGSLQMQGQLRTWAH</sequence>
<feature type="chain" id="PRO_5021326451" evidence="2">
    <location>
        <begin position="23"/>
        <end position="188"/>
    </location>
</feature>
<accession>A0A4Y9S9I0</accession>
<organism evidence="3 4">
    <name type="scientific">Zemynaea arenosa</name>
    <dbReference type="NCBI Taxonomy" id="2561931"/>
    <lineage>
        <taxon>Bacteria</taxon>
        <taxon>Pseudomonadati</taxon>
        <taxon>Pseudomonadota</taxon>
        <taxon>Betaproteobacteria</taxon>
        <taxon>Burkholderiales</taxon>
        <taxon>Oxalobacteraceae</taxon>
        <taxon>Telluria group</taxon>
        <taxon>Zemynaea</taxon>
    </lineage>
</organism>
<gene>
    <name evidence="3" type="ORF">E4L96_16445</name>
</gene>
<dbReference type="RefSeq" id="WP_135208301.1">
    <property type="nucleotide sequence ID" value="NZ_SPVF01000212.1"/>
</dbReference>
<dbReference type="AlphaFoldDB" id="A0A4Y9S9I0"/>